<accession>A0A9W8AWR0</accession>
<feature type="non-terminal residue" evidence="3">
    <location>
        <position position="237"/>
    </location>
</feature>
<dbReference type="InterPro" id="IPR000873">
    <property type="entry name" value="AMP-dep_synth/lig_dom"/>
</dbReference>
<name>A0A9W8AWR0_9FUNG</name>
<feature type="domain" description="AMP-dependent synthetase/ligase" evidence="2">
    <location>
        <begin position="148"/>
        <end position="235"/>
    </location>
</feature>
<dbReference type="EMBL" id="JANBQB010002449">
    <property type="protein sequence ID" value="KAJ1966985.1"/>
    <property type="molecule type" value="Genomic_DNA"/>
</dbReference>
<reference evidence="3" key="1">
    <citation type="submission" date="2022-07" db="EMBL/GenBank/DDBJ databases">
        <title>Phylogenomic reconstructions and comparative analyses of Kickxellomycotina fungi.</title>
        <authorList>
            <person name="Reynolds N.K."/>
            <person name="Stajich J.E."/>
            <person name="Barry K."/>
            <person name="Grigoriev I.V."/>
            <person name="Crous P."/>
            <person name="Smith M.E."/>
        </authorList>
    </citation>
    <scope>NUCLEOTIDE SEQUENCE</scope>
    <source>
        <strain evidence="3">RSA 567</strain>
    </source>
</reference>
<dbReference type="AlphaFoldDB" id="A0A9W8AWR0"/>
<dbReference type="PANTHER" id="PTHR45527:SF1">
    <property type="entry name" value="FATTY ACID SYNTHASE"/>
    <property type="match status" value="1"/>
</dbReference>
<feature type="transmembrane region" description="Helical" evidence="1">
    <location>
        <begin position="203"/>
        <end position="220"/>
    </location>
</feature>
<comment type="caution">
    <text evidence="3">The sequence shown here is derived from an EMBL/GenBank/DDBJ whole genome shotgun (WGS) entry which is preliminary data.</text>
</comment>
<protein>
    <recommendedName>
        <fullName evidence="2">AMP-dependent synthetase/ligase domain-containing protein</fullName>
    </recommendedName>
</protein>
<dbReference type="GO" id="GO:0043041">
    <property type="term" value="P:amino acid activation for nonribosomal peptide biosynthetic process"/>
    <property type="evidence" value="ECO:0007669"/>
    <property type="project" value="TreeGrafter"/>
</dbReference>
<dbReference type="SUPFAM" id="SSF56801">
    <property type="entry name" value="Acetyl-CoA synthetase-like"/>
    <property type="match status" value="1"/>
</dbReference>
<dbReference type="GO" id="GO:0005737">
    <property type="term" value="C:cytoplasm"/>
    <property type="evidence" value="ECO:0007669"/>
    <property type="project" value="TreeGrafter"/>
</dbReference>
<dbReference type="InterPro" id="IPR042099">
    <property type="entry name" value="ANL_N_sf"/>
</dbReference>
<dbReference type="GO" id="GO:0044550">
    <property type="term" value="P:secondary metabolite biosynthetic process"/>
    <property type="evidence" value="ECO:0007669"/>
    <property type="project" value="TreeGrafter"/>
</dbReference>
<keyword evidence="1" id="KW-1133">Transmembrane helix</keyword>
<keyword evidence="1" id="KW-0812">Transmembrane</keyword>
<evidence type="ECO:0000313" key="4">
    <source>
        <dbReference type="Proteomes" id="UP001151582"/>
    </source>
</evidence>
<proteinExistence type="predicted"/>
<dbReference type="PANTHER" id="PTHR45527">
    <property type="entry name" value="NONRIBOSOMAL PEPTIDE SYNTHETASE"/>
    <property type="match status" value="1"/>
</dbReference>
<sequence>MAYEHASLVDIQRWANVAAGTPLFQSLLVFDKYRESLLKPGDHQVQCHEAGGLNFTEYPLTATFAMNEDSLQLSLEHDTAKYDLAYIILLGNFVDHCLTRIIQSSADTTLTEAMQLPMPELETITTWSQGTTATYDPECTLLHDMFMRNLTTRADAVALESNGQQWTYAQVYCNARKIAHWLLSQDFTPGHPVALVFTRSPEYVFAVLAVLLAGGIYVPIDANVSTKRIGDILDDLD</sequence>
<dbReference type="SUPFAM" id="SSF52777">
    <property type="entry name" value="CoA-dependent acyltransferases"/>
    <property type="match status" value="1"/>
</dbReference>
<keyword evidence="4" id="KW-1185">Reference proteome</keyword>
<dbReference type="GO" id="GO:0031177">
    <property type="term" value="F:phosphopantetheine binding"/>
    <property type="evidence" value="ECO:0007669"/>
    <property type="project" value="TreeGrafter"/>
</dbReference>
<organism evidence="3 4">
    <name type="scientific">Dimargaris verticillata</name>
    <dbReference type="NCBI Taxonomy" id="2761393"/>
    <lineage>
        <taxon>Eukaryota</taxon>
        <taxon>Fungi</taxon>
        <taxon>Fungi incertae sedis</taxon>
        <taxon>Zoopagomycota</taxon>
        <taxon>Kickxellomycotina</taxon>
        <taxon>Dimargaritomycetes</taxon>
        <taxon>Dimargaritales</taxon>
        <taxon>Dimargaritaceae</taxon>
        <taxon>Dimargaris</taxon>
    </lineage>
</organism>
<dbReference type="Gene3D" id="3.30.559.30">
    <property type="entry name" value="Nonribosomal peptide synthetase, condensation domain"/>
    <property type="match status" value="1"/>
</dbReference>
<dbReference type="Proteomes" id="UP001151582">
    <property type="component" value="Unassembled WGS sequence"/>
</dbReference>
<evidence type="ECO:0000313" key="3">
    <source>
        <dbReference type="EMBL" id="KAJ1966985.1"/>
    </source>
</evidence>
<dbReference type="Pfam" id="PF00501">
    <property type="entry name" value="AMP-binding"/>
    <property type="match status" value="1"/>
</dbReference>
<gene>
    <name evidence="3" type="ORF">H4R34_006442</name>
</gene>
<evidence type="ECO:0000256" key="1">
    <source>
        <dbReference type="SAM" id="Phobius"/>
    </source>
</evidence>
<keyword evidence="1" id="KW-0472">Membrane</keyword>
<dbReference type="Gene3D" id="3.40.50.12780">
    <property type="entry name" value="N-terminal domain of ligase-like"/>
    <property type="match status" value="1"/>
</dbReference>
<evidence type="ECO:0000259" key="2">
    <source>
        <dbReference type="Pfam" id="PF00501"/>
    </source>
</evidence>
<dbReference type="OrthoDB" id="329835at2759"/>